<dbReference type="EMBL" id="JABBYC010000002">
    <property type="protein sequence ID" value="MBL0885233.1"/>
    <property type="molecule type" value="Genomic_DNA"/>
</dbReference>
<gene>
    <name evidence="1" type="ORF">HGK34_02865</name>
</gene>
<dbReference type="InterPro" id="IPR001646">
    <property type="entry name" value="5peptide_repeat"/>
</dbReference>
<organism evidence="1 2">
    <name type="scientific">Myceligenerans indicum</name>
    <dbReference type="NCBI Taxonomy" id="2593663"/>
    <lineage>
        <taxon>Bacteria</taxon>
        <taxon>Bacillati</taxon>
        <taxon>Actinomycetota</taxon>
        <taxon>Actinomycetes</taxon>
        <taxon>Micrococcales</taxon>
        <taxon>Promicromonosporaceae</taxon>
        <taxon>Myceligenerans</taxon>
    </lineage>
</organism>
<accession>A0ABS1LGF4</accession>
<dbReference type="Gene3D" id="2.160.20.80">
    <property type="entry name" value="E3 ubiquitin-protein ligase SopA"/>
    <property type="match status" value="1"/>
</dbReference>
<comment type="caution">
    <text evidence="1">The sequence shown here is derived from an EMBL/GenBank/DDBJ whole genome shotgun (WGS) entry which is preliminary data.</text>
</comment>
<keyword evidence="2" id="KW-1185">Reference proteome</keyword>
<reference evidence="1 2" key="1">
    <citation type="journal article" date="2021" name="Arch. Microbiol.">
        <title>Myceligenerans indicum sp. nov., an actinobacterium isolated from mangrove sediment of Sundarbans, India.</title>
        <authorList>
            <person name="Asha K."/>
            <person name="Bhadury P."/>
        </authorList>
    </citation>
    <scope>NUCLEOTIDE SEQUENCE [LARGE SCALE GENOMIC DNA]</scope>
    <source>
        <strain evidence="1 2">I2</strain>
    </source>
</reference>
<evidence type="ECO:0000313" key="1">
    <source>
        <dbReference type="EMBL" id="MBL0885233.1"/>
    </source>
</evidence>
<dbReference type="SUPFAM" id="SSF141571">
    <property type="entry name" value="Pentapeptide repeat-like"/>
    <property type="match status" value="1"/>
</dbReference>
<evidence type="ECO:0000313" key="2">
    <source>
        <dbReference type="Proteomes" id="UP000675409"/>
    </source>
</evidence>
<proteinExistence type="predicted"/>
<dbReference type="Proteomes" id="UP000675409">
    <property type="component" value="Unassembled WGS sequence"/>
</dbReference>
<name>A0ABS1LGF4_9MICO</name>
<protein>
    <submittedName>
        <fullName evidence="1">Pentapeptide repeat-containing protein</fullName>
    </submittedName>
</protein>
<sequence>MNLRGANLSGFDLGCDVEVEHNSPSGSGQEADGGDASQVGLVVADAATCSDLSGADLTGAVLNGTDLTGSRLDGVRFAPSSAAGVRLVGAWVSGRFDVEFGNADLRAAQFVYDDEPGGTATRISVHDSRMDALRVGVSGSVEGDVYAPFEVIRSEALQTHWAPGTAACASEMLTDDEPTCLGAEKAEETHFPLTEQKKFYAALDCPTTRDHDALVTTCYAFESRFDE</sequence>
<dbReference type="Pfam" id="PF00805">
    <property type="entry name" value="Pentapeptide"/>
    <property type="match status" value="1"/>
</dbReference>